<dbReference type="EMBL" id="CAAALY010248405">
    <property type="protein sequence ID" value="VEL34794.1"/>
    <property type="molecule type" value="Genomic_DNA"/>
</dbReference>
<evidence type="ECO:0000313" key="2">
    <source>
        <dbReference type="EMBL" id="VEL34794.1"/>
    </source>
</evidence>
<dbReference type="Proteomes" id="UP000784294">
    <property type="component" value="Unassembled WGS sequence"/>
</dbReference>
<reference evidence="2" key="1">
    <citation type="submission" date="2018-11" db="EMBL/GenBank/DDBJ databases">
        <authorList>
            <consortium name="Pathogen Informatics"/>
        </authorList>
    </citation>
    <scope>NUCLEOTIDE SEQUENCE</scope>
</reference>
<gene>
    <name evidence="2" type="ORF">PXEA_LOCUS28234</name>
</gene>
<feature type="region of interest" description="Disordered" evidence="1">
    <location>
        <begin position="17"/>
        <end position="44"/>
    </location>
</feature>
<accession>A0A3S5B637</accession>
<evidence type="ECO:0000313" key="3">
    <source>
        <dbReference type="Proteomes" id="UP000784294"/>
    </source>
</evidence>
<proteinExistence type="predicted"/>
<name>A0A3S5B637_9PLAT</name>
<keyword evidence="3" id="KW-1185">Reference proteome</keyword>
<organism evidence="2 3">
    <name type="scientific">Protopolystoma xenopodis</name>
    <dbReference type="NCBI Taxonomy" id="117903"/>
    <lineage>
        <taxon>Eukaryota</taxon>
        <taxon>Metazoa</taxon>
        <taxon>Spiralia</taxon>
        <taxon>Lophotrochozoa</taxon>
        <taxon>Platyhelminthes</taxon>
        <taxon>Monogenea</taxon>
        <taxon>Polyopisthocotylea</taxon>
        <taxon>Polystomatidea</taxon>
        <taxon>Polystomatidae</taxon>
        <taxon>Protopolystoma</taxon>
    </lineage>
</organism>
<sequence length="116" mass="12297">MGLAGIQVTADGSFTVANRGQQDCQPSEHVGLTSEIPAASQTPQPEVAQAIEIPIAWQQTPSLACLSGFSQEGQSPKPDADTEETARLLACIGSSFVPNMGAIHETEEFHFDKVNE</sequence>
<evidence type="ECO:0000256" key="1">
    <source>
        <dbReference type="SAM" id="MobiDB-lite"/>
    </source>
</evidence>
<comment type="caution">
    <text evidence="2">The sequence shown here is derived from an EMBL/GenBank/DDBJ whole genome shotgun (WGS) entry which is preliminary data.</text>
</comment>
<protein>
    <submittedName>
        <fullName evidence="2">Uncharacterized protein</fullName>
    </submittedName>
</protein>
<dbReference type="AlphaFoldDB" id="A0A3S5B637"/>